<feature type="repeat" description="NHL" evidence="21">
    <location>
        <begin position="607"/>
        <end position="638"/>
    </location>
</feature>
<feature type="compositionally biased region" description="Polar residues" evidence="22">
    <location>
        <begin position="764"/>
        <end position="777"/>
    </location>
</feature>
<dbReference type="InterPro" id="IPR001258">
    <property type="entry name" value="NHL_repeat"/>
</dbReference>
<evidence type="ECO:0000256" key="16">
    <source>
        <dbReference type="ARBA" id="ARBA00023157"/>
    </source>
</evidence>
<evidence type="ECO:0000256" key="12">
    <source>
        <dbReference type="ARBA" id="ARBA00023002"/>
    </source>
</evidence>
<evidence type="ECO:0000256" key="17">
    <source>
        <dbReference type="ARBA" id="ARBA00023180"/>
    </source>
</evidence>
<dbReference type="GO" id="GO:0005576">
    <property type="term" value="C:extracellular region"/>
    <property type="evidence" value="ECO:0007669"/>
    <property type="project" value="UniProtKB-SubCell"/>
</dbReference>
<dbReference type="AlphaFoldDB" id="A0A8J2NGH4"/>
<comment type="subcellular location">
    <subcellularLocation>
        <location evidence="2">Cytoplasmic vesicle</location>
    </subcellularLocation>
    <subcellularLocation>
        <location evidence="19">Endomembrane system</location>
        <topology evidence="19">Single-pass membrane protein</topology>
    </subcellularLocation>
    <subcellularLocation>
        <location evidence="3">Secreted</location>
    </subcellularLocation>
</comment>
<evidence type="ECO:0000256" key="19">
    <source>
        <dbReference type="ARBA" id="ARBA00037847"/>
    </source>
</evidence>
<keyword evidence="27" id="KW-1185">Reference proteome</keyword>
<dbReference type="InterPro" id="IPR000323">
    <property type="entry name" value="Cu2_ascorb_mOase_N"/>
</dbReference>
<evidence type="ECO:0000256" key="21">
    <source>
        <dbReference type="PROSITE-ProRule" id="PRU00504"/>
    </source>
</evidence>
<keyword evidence="11 23" id="KW-1133">Transmembrane helix</keyword>
<feature type="domain" description="Copper type II ascorbate-dependent monooxygenase N-terminal" evidence="24">
    <location>
        <begin position="45"/>
        <end position="160"/>
    </location>
</feature>
<feature type="repeat" description="NHL" evidence="21">
    <location>
        <begin position="485"/>
        <end position="526"/>
    </location>
</feature>
<evidence type="ECO:0000256" key="11">
    <source>
        <dbReference type="ARBA" id="ARBA00022989"/>
    </source>
</evidence>
<accession>A0A8J2NGH4</accession>
<keyword evidence="8" id="KW-0479">Metal-binding</keyword>
<proteinExistence type="inferred from homology"/>
<keyword evidence="14" id="KW-0503">Monooxygenase</keyword>
<dbReference type="PANTHER" id="PTHR10680:SF14">
    <property type="entry name" value="PEPTIDYL-GLYCINE ALPHA-AMIDATING MONOOXYGENASE"/>
    <property type="match status" value="1"/>
</dbReference>
<comment type="caution">
    <text evidence="26">The sequence shown here is derived from an EMBL/GenBank/DDBJ whole genome shotgun (WGS) entry which is preliminary data.</text>
</comment>
<evidence type="ECO:0000256" key="9">
    <source>
        <dbReference type="ARBA" id="ARBA00022729"/>
    </source>
</evidence>
<evidence type="ECO:0000256" key="15">
    <source>
        <dbReference type="ARBA" id="ARBA00023136"/>
    </source>
</evidence>
<dbReference type="EMBL" id="CAJVCH010005348">
    <property type="protein sequence ID" value="CAG7657333.1"/>
    <property type="molecule type" value="Genomic_DNA"/>
</dbReference>
<dbReference type="GO" id="GO:0012505">
    <property type="term" value="C:endomembrane system"/>
    <property type="evidence" value="ECO:0007669"/>
    <property type="project" value="UniProtKB-SubCell"/>
</dbReference>
<dbReference type="PROSITE" id="PS00085">
    <property type="entry name" value="CU2_MONOOXYGENASE_2"/>
    <property type="match status" value="1"/>
</dbReference>
<dbReference type="PROSITE" id="PS51125">
    <property type="entry name" value="NHL"/>
    <property type="match status" value="3"/>
</dbReference>
<evidence type="ECO:0000256" key="23">
    <source>
        <dbReference type="SAM" id="Phobius"/>
    </source>
</evidence>
<dbReference type="InterPro" id="IPR020611">
    <property type="entry name" value="Cu2_ascorb_mOase_CS-1"/>
</dbReference>
<keyword evidence="6" id="KW-0964">Secreted</keyword>
<reference evidence="26" key="1">
    <citation type="submission" date="2021-06" db="EMBL/GenBank/DDBJ databases">
        <authorList>
            <person name="Hodson N. C."/>
            <person name="Mongue J. A."/>
            <person name="Jaron S. K."/>
        </authorList>
    </citation>
    <scope>NUCLEOTIDE SEQUENCE</scope>
</reference>
<dbReference type="Pfam" id="PF01082">
    <property type="entry name" value="Cu2_monooxygen"/>
    <property type="match status" value="1"/>
</dbReference>
<dbReference type="OrthoDB" id="10018185at2759"/>
<evidence type="ECO:0000256" key="6">
    <source>
        <dbReference type="ARBA" id="ARBA00022525"/>
    </source>
</evidence>
<dbReference type="PROSITE" id="PS00084">
    <property type="entry name" value="CU2_MONOOXYGENASE_1"/>
    <property type="match status" value="1"/>
</dbReference>
<feature type="repeat" description="NHL" evidence="21">
    <location>
        <begin position="534"/>
        <end position="578"/>
    </location>
</feature>
<dbReference type="FunFam" id="2.60.120.310:FF:000005">
    <property type="entry name" value="Peptidylglycine alpha-hydroxylating monooxygenase"/>
    <property type="match status" value="1"/>
</dbReference>
<keyword evidence="13" id="KW-0186">Copper</keyword>
<name>A0A8J2NGH4_9HEXA</name>
<organism evidence="26 27">
    <name type="scientific">Allacma fusca</name>
    <dbReference type="NCBI Taxonomy" id="39272"/>
    <lineage>
        <taxon>Eukaryota</taxon>
        <taxon>Metazoa</taxon>
        <taxon>Ecdysozoa</taxon>
        <taxon>Arthropoda</taxon>
        <taxon>Hexapoda</taxon>
        <taxon>Collembola</taxon>
        <taxon>Symphypleona</taxon>
        <taxon>Sminthuridae</taxon>
        <taxon>Allacma</taxon>
    </lineage>
</organism>
<evidence type="ECO:0000256" key="5">
    <source>
        <dbReference type="ARBA" id="ARBA00012689"/>
    </source>
</evidence>
<dbReference type="GO" id="GO:0004504">
    <property type="term" value="F:peptidylglycine monooxygenase activity"/>
    <property type="evidence" value="ECO:0007669"/>
    <property type="project" value="UniProtKB-EC"/>
</dbReference>
<dbReference type="Pfam" id="PF01436">
    <property type="entry name" value="NHL"/>
    <property type="match status" value="2"/>
</dbReference>
<feature type="region of interest" description="Disordered" evidence="22">
    <location>
        <begin position="741"/>
        <end position="777"/>
    </location>
</feature>
<sequence>MGQKGSFFDFNLQCAIFIFYTFTNLILICDCVRQNSDRLPPSSIELSMPNVTPKKNDDYYCTTKNIEEFGTQYIHSFEPNSNADRAHHMILFACNDVPEELTKNGWWDCGHHYQACSSMRIIYAWAKNAPPTELPPDVGLRIGPESNIKNIVLQVHYAHPLPEGTTDHSGFKLHVSQEEPKFLAGVMILYRSYLNIPKNTEKIHGDMNCMLNSDRPIHPFAYRVHTHKLGVVVTGYAVNQTTGFRQIGKGNPQWPQAFYPIGKDMTINPKEIIAARCTYSTIGFDKDTRIGQTAGDEMCNLYIMFYTDSRDPEAHALDCGDEMFPAISNYLPSDSDVPLPRNTTLEEHAKAHVNHDVEVAVPINSISNALDVKKKNHAKKRPGTDFMPGDVGSTFEDENILDGRLDSDRQIKASAYQVKMDWPKDSVHVGQASGVDFDTLGNIVVFHRGDRTWNYATFDNQDRYQQQSLGPISTDTVFVISPTTGNILHQWGKNLFYMPHDITVAPNGDTYLTDVALHQVFRFTPGSVKPDLVLGRKFEPGSDDNHFCKPAAVAAMTNGDFFVADGYCNNRIIKFNSKGNLILKAGRAYKPSIVDAWRNTRPPPYAFNIPHALALAEDQDLVCVADRENGRIQCLAASDLSHQFTVENRLFGHRLFSVAYSPYNGGTLYAVNGPDKKVKVQGFVIPLSTKAISSVFSPANRGFSQPHDIAVSKNGSELYVVEIATPYHVWKFENCDVAGRKQSTDTNAHDNSPGPKEPERRVNPTKSPGVNPPASHQVTDNAAYLDEDSFSTSVIIMAFLTIPLLLLIGVGALLRLRSSGCCRRTKEPRSFAEFFPPSAGFEKLRMDESESDNSDTERFCNCNRSFCMYNSISTFSLKFHLDIILIAE</sequence>
<evidence type="ECO:0000256" key="20">
    <source>
        <dbReference type="ARBA" id="ARBA00048431"/>
    </source>
</evidence>
<dbReference type="CDD" id="cd14958">
    <property type="entry name" value="NHL_PAL_like"/>
    <property type="match status" value="1"/>
</dbReference>
<dbReference type="InterPro" id="IPR014783">
    <property type="entry name" value="Cu2_ascorb_mOase_CS-2"/>
</dbReference>
<dbReference type="InterPro" id="IPR024548">
    <property type="entry name" value="Cu2_monoox_C"/>
</dbReference>
<comment type="catalytic activity">
    <reaction evidence="20">
        <text>a [peptide]-C-terminal glycine + 2 L-ascorbate + O2 = a [peptide]-C-terminal (2S)-2-hydroxyglycine + 2 monodehydro-L-ascorbate radical + H2O</text>
        <dbReference type="Rhea" id="RHEA:21452"/>
        <dbReference type="Rhea" id="RHEA-COMP:13486"/>
        <dbReference type="Rhea" id="RHEA-COMP:15321"/>
        <dbReference type="ChEBI" id="CHEBI:15377"/>
        <dbReference type="ChEBI" id="CHEBI:15379"/>
        <dbReference type="ChEBI" id="CHEBI:38290"/>
        <dbReference type="ChEBI" id="CHEBI:59513"/>
        <dbReference type="ChEBI" id="CHEBI:137000"/>
        <dbReference type="ChEBI" id="CHEBI:142768"/>
        <dbReference type="EC" id="1.14.17.3"/>
    </reaction>
</comment>
<dbReference type="GO" id="GO:0031410">
    <property type="term" value="C:cytoplasmic vesicle"/>
    <property type="evidence" value="ECO:0007669"/>
    <property type="project" value="UniProtKB-SubCell"/>
</dbReference>
<evidence type="ECO:0000256" key="7">
    <source>
        <dbReference type="ARBA" id="ARBA00022692"/>
    </source>
</evidence>
<evidence type="ECO:0000256" key="10">
    <source>
        <dbReference type="ARBA" id="ARBA00022737"/>
    </source>
</evidence>
<evidence type="ECO:0000256" key="14">
    <source>
        <dbReference type="ARBA" id="ARBA00023033"/>
    </source>
</evidence>
<keyword evidence="18" id="KW-0968">Cytoplasmic vesicle</keyword>
<evidence type="ECO:0000313" key="26">
    <source>
        <dbReference type="EMBL" id="CAG7657333.1"/>
    </source>
</evidence>
<keyword evidence="7 23" id="KW-0812">Transmembrane</keyword>
<feature type="domain" description="Copper type II ascorbate-dependent monooxygenase C-terminal" evidence="25">
    <location>
        <begin position="184"/>
        <end position="312"/>
    </location>
</feature>
<comment type="similarity">
    <text evidence="4">Belongs to the copper type II ascorbate-dependent monooxygenase family.</text>
</comment>
<evidence type="ECO:0000256" key="2">
    <source>
        <dbReference type="ARBA" id="ARBA00004541"/>
    </source>
</evidence>
<dbReference type="EC" id="1.14.17.3" evidence="5"/>
<dbReference type="Proteomes" id="UP000708208">
    <property type="component" value="Unassembled WGS sequence"/>
</dbReference>
<evidence type="ECO:0000313" key="27">
    <source>
        <dbReference type="Proteomes" id="UP000708208"/>
    </source>
</evidence>
<keyword evidence="10" id="KW-0677">Repeat</keyword>
<dbReference type="PANTHER" id="PTHR10680">
    <property type="entry name" value="PEPTIDYL-GLYCINE ALPHA-AMIDATING MONOOXYGENASE"/>
    <property type="match status" value="1"/>
</dbReference>
<evidence type="ECO:0000256" key="13">
    <source>
        <dbReference type="ARBA" id="ARBA00023008"/>
    </source>
</evidence>
<gene>
    <name evidence="26" type="ORF">AFUS01_LOCUS977</name>
</gene>
<evidence type="ECO:0000256" key="4">
    <source>
        <dbReference type="ARBA" id="ARBA00010676"/>
    </source>
</evidence>
<keyword evidence="16" id="KW-1015">Disulfide bond</keyword>
<dbReference type="GO" id="GO:0005507">
    <property type="term" value="F:copper ion binding"/>
    <property type="evidence" value="ECO:0007669"/>
    <property type="project" value="InterPro"/>
</dbReference>
<evidence type="ECO:0000256" key="18">
    <source>
        <dbReference type="ARBA" id="ARBA00023329"/>
    </source>
</evidence>
<evidence type="ECO:0000256" key="1">
    <source>
        <dbReference type="ARBA" id="ARBA00001973"/>
    </source>
</evidence>
<comment type="cofactor">
    <cofactor evidence="1">
        <name>Cu(2+)</name>
        <dbReference type="ChEBI" id="CHEBI:29036"/>
    </cofactor>
</comment>
<dbReference type="Pfam" id="PF03712">
    <property type="entry name" value="Cu2_monoox_C"/>
    <property type="match status" value="1"/>
</dbReference>
<evidence type="ECO:0000259" key="24">
    <source>
        <dbReference type="Pfam" id="PF01082"/>
    </source>
</evidence>
<evidence type="ECO:0000256" key="3">
    <source>
        <dbReference type="ARBA" id="ARBA00004613"/>
    </source>
</evidence>
<keyword evidence="15 23" id="KW-0472">Membrane</keyword>
<feature type="transmembrane region" description="Helical" evidence="23">
    <location>
        <begin position="794"/>
        <end position="816"/>
    </location>
</feature>
<keyword evidence="9" id="KW-0732">Signal</keyword>
<keyword evidence="12" id="KW-0560">Oxidoreductase</keyword>
<evidence type="ECO:0000256" key="22">
    <source>
        <dbReference type="SAM" id="MobiDB-lite"/>
    </source>
</evidence>
<evidence type="ECO:0000256" key="8">
    <source>
        <dbReference type="ARBA" id="ARBA00022723"/>
    </source>
</evidence>
<keyword evidence="17" id="KW-0325">Glycoprotein</keyword>
<protein>
    <recommendedName>
        <fullName evidence="5">peptidylglycine monooxygenase</fullName>
        <ecNumber evidence="5">1.14.17.3</ecNumber>
    </recommendedName>
</protein>
<evidence type="ECO:0000259" key="25">
    <source>
        <dbReference type="Pfam" id="PF03712"/>
    </source>
</evidence>